<dbReference type="RefSeq" id="WP_145398544.1">
    <property type="nucleotide sequence ID" value="NZ_VLKU01000008.1"/>
</dbReference>
<proteinExistence type="predicted"/>
<reference evidence="1 2" key="1">
    <citation type="journal article" date="2015" name="Stand. Genomic Sci.">
        <title>Genomic Encyclopedia of Bacterial and Archaeal Type Strains, Phase III: the genomes of soil and plant-associated and newly described type strains.</title>
        <authorList>
            <person name="Whitman W.B."/>
            <person name="Woyke T."/>
            <person name="Klenk H.P."/>
            <person name="Zhou Y."/>
            <person name="Lilburn T.G."/>
            <person name="Beck B.J."/>
            <person name="De Vos P."/>
            <person name="Vandamme P."/>
            <person name="Eisen J.A."/>
            <person name="Garrity G."/>
            <person name="Hugenholtz P."/>
            <person name="Kyrpides N.C."/>
        </authorList>
    </citation>
    <scope>NUCLEOTIDE SEQUENCE [LARGE SCALE GENOMIC DNA]</scope>
    <source>
        <strain evidence="1 2">CGMCC 1.5364</strain>
    </source>
</reference>
<dbReference type="OrthoDB" id="9942769at2"/>
<keyword evidence="2" id="KW-1185">Reference proteome</keyword>
<accession>A0A562NLX7</accession>
<dbReference type="Proteomes" id="UP000316225">
    <property type="component" value="Unassembled WGS sequence"/>
</dbReference>
<sequence>MKRPLLGSVRLPDAPPAYSQMAEIARNRVIEAEFAKTFRKGRDTEIGEGRLILTVPNGTRWQVTVSNAGALSAVAV</sequence>
<name>A0A562NLX7_9RHOB</name>
<protein>
    <submittedName>
        <fullName evidence="1">Uncharacterized protein</fullName>
    </submittedName>
</protein>
<comment type="caution">
    <text evidence="1">The sequence shown here is derived from an EMBL/GenBank/DDBJ whole genome shotgun (WGS) entry which is preliminary data.</text>
</comment>
<gene>
    <name evidence="1" type="ORF">IQ24_02621</name>
</gene>
<evidence type="ECO:0000313" key="2">
    <source>
        <dbReference type="Proteomes" id="UP000316225"/>
    </source>
</evidence>
<dbReference type="AlphaFoldDB" id="A0A562NLX7"/>
<dbReference type="EMBL" id="VLKU01000008">
    <property type="protein sequence ID" value="TWI32746.1"/>
    <property type="molecule type" value="Genomic_DNA"/>
</dbReference>
<evidence type="ECO:0000313" key="1">
    <source>
        <dbReference type="EMBL" id="TWI32746.1"/>
    </source>
</evidence>
<organism evidence="1 2">
    <name type="scientific">Paracoccus sulfuroxidans</name>
    <dbReference type="NCBI Taxonomy" id="384678"/>
    <lineage>
        <taxon>Bacteria</taxon>
        <taxon>Pseudomonadati</taxon>
        <taxon>Pseudomonadota</taxon>
        <taxon>Alphaproteobacteria</taxon>
        <taxon>Rhodobacterales</taxon>
        <taxon>Paracoccaceae</taxon>
        <taxon>Paracoccus</taxon>
    </lineage>
</organism>